<dbReference type="Gene3D" id="1.10.10.10">
    <property type="entry name" value="Winged helix-like DNA-binding domain superfamily/Winged helix DNA-binding domain"/>
    <property type="match status" value="1"/>
</dbReference>
<comment type="similarity">
    <text evidence="1">Belongs to the LysR transcriptional regulatory family.</text>
</comment>
<keyword evidence="3 6" id="KW-0238">DNA-binding</keyword>
<sequence length="294" mass="33228">MNLEDLRVFKEVAKHANMTKAAESLNFVQSNVTAKMKRLEQKYETKLFYRHKQGVELTSPGKMLLSYAVQTLQLMDDAEKSLKESHAPSGTLSIGSMETTTATRLPRILSGYHDHYPVVELSLQTGTTKELIKAALKREIDGAFVAGEVRHPNLVKIEAFEEELMLIAKKNSLSNAEFDQLDKQLFIVFKSGCFYRDTLEKWLESKGIIPTRMMELNTLDGIMGCVQAGLGVSLLPKTATDQLDQSKTITRFPLPEPYGKVQTWFIHHKDIVQTSAFCKFKEIFYDEGIVEVEG</sequence>
<name>A0ABS4SAA6_9BACI</name>
<evidence type="ECO:0000313" key="7">
    <source>
        <dbReference type="Proteomes" id="UP001519294"/>
    </source>
</evidence>
<organism evidence="6 7">
    <name type="scientific">Virgibacillus alimentarius</name>
    <dbReference type="NCBI Taxonomy" id="698769"/>
    <lineage>
        <taxon>Bacteria</taxon>
        <taxon>Bacillati</taxon>
        <taxon>Bacillota</taxon>
        <taxon>Bacilli</taxon>
        <taxon>Bacillales</taxon>
        <taxon>Bacillaceae</taxon>
        <taxon>Virgibacillus</taxon>
    </lineage>
</organism>
<dbReference type="InterPro" id="IPR036390">
    <property type="entry name" value="WH_DNA-bd_sf"/>
</dbReference>
<proteinExistence type="inferred from homology"/>
<evidence type="ECO:0000256" key="4">
    <source>
        <dbReference type="ARBA" id="ARBA00023163"/>
    </source>
</evidence>
<dbReference type="SUPFAM" id="SSF46785">
    <property type="entry name" value="Winged helix' DNA-binding domain"/>
    <property type="match status" value="1"/>
</dbReference>
<evidence type="ECO:0000313" key="6">
    <source>
        <dbReference type="EMBL" id="MBP2258449.1"/>
    </source>
</evidence>
<dbReference type="PANTHER" id="PTHR30126">
    <property type="entry name" value="HTH-TYPE TRANSCRIPTIONAL REGULATOR"/>
    <property type="match status" value="1"/>
</dbReference>
<keyword evidence="7" id="KW-1185">Reference proteome</keyword>
<dbReference type="PROSITE" id="PS50931">
    <property type="entry name" value="HTH_LYSR"/>
    <property type="match status" value="1"/>
</dbReference>
<dbReference type="InterPro" id="IPR000847">
    <property type="entry name" value="LysR_HTH_N"/>
</dbReference>
<accession>A0ABS4SAA6</accession>
<dbReference type="Gene3D" id="3.40.190.290">
    <property type="match status" value="1"/>
</dbReference>
<dbReference type="InterPro" id="IPR005119">
    <property type="entry name" value="LysR_subst-bd"/>
</dbReference>
<dbReference type="SUPFAM" id="SSF53850">
    <property type="entry name" value="Periplasmic binding protein-like II"/>
    <property type="match status" value="1"/>
</dbReference>
<dbReference type="RefSeq" id="WP_226371434.1">
    <property type="nucleotide sequence ID" value="NZ_JAGIKX010000026.1"/>
</dbReference>
<dbReference type="Pfam" id="PF03466">
    <property type="entry name" value="LysR_substrate"/>
    <property type="match status" value="1"/>
</dbReference>
<keyword evidence="2" id="KW-0805">Transcription regulation</keyword>
<gene>
    <name evidence="6" type="ORF">J2Z81_002432</name>
</gene>
<dbReference type="GO" id="GO:0003677">
    <property type="term" value="F:DNA binding"/>
    <property type="evidence" value="ECO:0007669"/>
    <property type="project" value="UniProtKB-KW"/>
</dbReference>
<dbReference type="PANTHER" id="PTHR30126:SF40">
    <property type="entry name" value="HTH-TYPE TRANSCRIPTIONAL REGULATOR GLTR"/>
    <property type="match status" value="1"/>
</dbReference>
<dbReference type="Proteomes" id="UP001519294">
    <property type="component" value="Unassembled WGS sequence"/>
</dbReference>
<evidence type="ECO:0000256" key="3">
    <source>
        <dbReference type="ARBA" id="ARBA00023125"/>
    </source>
</evidence>
<feature type="domain" description="HTH lysR-type" evidence="5">
    <location>
        <begin position="1"/>
        <end position="58"/>
    </location>
</feature>
<dbReference type="EMBL" id="JAGIKX010000026">
    <property type="protein sequence ID" value="MBP2258449.1"/>
    <property type="molecule type" value="Genomic_DNA"/>
</dbReference>
<keyword evidence="4" id="KW-0804">Transcription</keyword>
<evidence type="ECO:0000259" key="5">
    <source>
        <dbReference type="PROSITE" id="PS50931"/>
    </source>
</evidence>
<evidence type="ECO:0000256" key="2">
    <source>
        <dbReference type="ARBA" id="ARBA00023015"/>
    </source>
</evidence>
<dbReference type="CDD" id="cd08442">
    <property type="entry name" value="PBP2_YofA_SoxR_like"/>
    <property type="match status" value="1"/>
</dbReference>
<reference evidence="6 7" key="1">
    <citation type="submission" date="2021-03" db="EMBL/GenBank/DDBJ databases">
        <title>Genomic Encyclopedia of Type Strains, Phase IV (KMG-IV): sequencing the most valuable type-strain genomes for metagenomic binning, comparative biology and taxonomic classification.</title>
        <authorList>
            <person name="Goeker M."/>
        </authorList>
    </citation>
    <scope>NUCLEOTIDE SEQUENCE [LARGE SCALE GENOMIC DNA]</scope>
    <source>
        <strain evidence="6 7">DSM 25790</strain>
    </source>
</reference>
<dbReference type="InterPro" id="IPR036388">
    <property type="entry name" value="WH-like_DNA-bd_sf"/>
</dbReference>
<comment type="caution">
    <text evidence="6">The sequence shown here is derived from an EMBL/GenBank/DDBJ whole genome shotgun (WGS) entry which is preliminary data.</text>
</comment>
<dbReference type="Pfam" id="PF00126">
    <property type="entry name" value="HTH_1"/>
    <property type="match status" value="1"/>
</dbReference>
<protein>
    <submittedName>
        <fullName evidence="6">DNA-binding transcriptional LysR family regulator</fullName>
    </submittedName>
</protein>
<evidence type="ECO:0000256" key="1">
    <source>
        <dbReference type="ARBA" id="ARBA00009437"/>
    </source>
</evidence>